<dbReference type="AlphaFoldDB" id="A0A2P4XNX6"/>
<gene>
    <name evidence="1" type="ORF">PHPALM_16843</name>
</gene>
<keyword evidence="2" id="KW-1185">Reference proteome</keyword>
<dbReference type="OrthoDB" id="124202at2759"/>
<dbReference type="EMBL" id="NCKW01009462">
    <property type="protein sequence ID" value="POM67199.1"/>
    <property type="molecule type" value="Genomic_DNA"/>
</dbReference>
<reference evidence="1 2" key="1">
    <citation type="journal article" date="2017" name="Genome Biol. Evol.">
        <title>Phytophthora megakarya and P. palmivora, closely related causal agents of cacao black pod rot, underwent increases in genome sizes and gene numbers by different mechanisms.</title>
        <authorList>
            <person name="Ali S.S."/>
            <person name="Shao J."/>
            <person name="Lary D.J."/>
            <person name="Kronmiller B."/>
            <person name="Shen D."/>
            <person name="Strem M.D."/>
            <person name="Amoako-Attah I."/>
            <person name="Akrofi A.Y."/>
            <person name="Begoude B.A."/>
            <person name="Ten Hoopen G.M."/>
            <person name="Coulibaly K."/>
            <person name="Kebe B.I."/>
            <person name="Melnick R.L."/>
            <person name="Guiltinan M.J."/>
            <person name="Tyler B.M."/>
            <person name="Meinhardt L.W."/>
            <person name="Bailey B.A."/>
        </authorList>
    </citation>
    <scope>NUCLEOTIDE SEQUENCE [LARGE SCALE GENOMIC DNA]</scope>
    <source>
        <strain evidence="2">sbr112.9</strain>
    </source>
</reference>
<organism evidence="1 2">
    <name type="scientific">Phytophthora palmivora</name>
    <dbReference type="NCBI Taxonomy" id="4796"/>
    <lineage>
        <taxon>Eukaryota</taxon>
        <taxon>Sar</taxon>
        <taxon>Stramenopiles</taxon>
        <taxon>Oomycota</taxon>
        <taxon>Peronosporomycetes</taxon>
        <taxon>Peronosporales</taxon>
        <taxon>Peronosporaceae</taxon>
        <taxon>Phytophthora</taxon>
    </lineage>
</organism>
<accession>A0A2P4XNX6</accession>
<protein>
    <submittedName>
        <fullName evidence="1">Uncharacterized protein</fullName>
    </submittedName>
</protein>
<evidence type="ECO:0000313" key="2">
    <source>
        <dbReference type="Proteomes" id="UP000237271"/>
    </source>
</evidence>
<name>A0A2P4XNX6_9STRA</name>
<evidence type="ECO:0000313" key="1">
    <source>
        <dbReference type="EMBL" id="POM67199.1"/>
    </source>
</evidence>
<comment type="caution">
    <text evidence="1">The sequence shown here is derived from an EMBL/GenBank/DDBJ whole genome shotgun (WGS) entry which is preliminary data.</text>
</comment>
<sequence length="111" mass="12927">MLFMFTTSAHKENVLMRRVVCECYTMYEQVPLGVYVLRHALPSFFKKVLLQFILPGHSHNTADRVVAWRKRKLKGEILYVSEQVVSKMNETTSVEAEFLDHCRSGHPFYCG</sequence>
<proteinExistence type="predicted"/>
<dbReference type="Proteomes" id="UP000237271">
    <property type="component" value="Unassembled WGS sequence"/>
</dbReference>